<feature type="compositionally biased region" description="Basic and acidic residues" evidence="1">
    <location>
        <begin position="33"/>
        <end position="59"/>
    </location>
</feature>
<evidence type="ECO:0000313" key="2">
    <source>
        <dbReference type="EMBL" id="KKL74555.1"/>
    </source>
</evidence>
<name>A0A0F9GYW4_9ZZZZ</name>
<reference evidence="2" key="1">
    <citation type="journal article" date="2015" name="Nature">
        <title>Complex archaea that bridge the gap between prokaryotes and eukaryotes.</title>
        <authorList>
            <person name="Spang A."/>
            <person name="Saw J.H."/>
            <person name="Jorgensen S.L."/>
            <person name="Zaremba-Niedzwiedzka K."/>
            <person name="Martijn J."/>
            <person name="Lind A.E."/>
            <person name="van Eijk R."/>
            <person name="Schleper C."/>
            <person name="Guy L."/>
            <person name="Ettema T.J."/>
        </authorList>
    </citation>
    <scope>NUCLEOTIDE SEQUENCE</scope>
</reference>
<dbReference type="AlphaFoldDB" id="A0A0F9GYW4"/>
<proteinExistence type="predicted"/>
<organism evidence="2">
    <name type="scientific">marine sediment metagenome</name>
    <dbReference type="NCBI Taxonomy" id="412755"/>
    <lineage>
        <taxon>unclassified sequences</taxon>
        <taxon>metagenomes</taxon>
        <taxon>ecological metagenomes</taxon>
    </lineage>
</organism>
<sequence>MNNEIPECKRCGHQWFSRSLGKPAKCPKCQSRNWDKPDARTRKELADHNAMKDSSKIRG</sequence>
<dbReference type="InterPro" id="IPR036390">
    <property type="entry name" value="WH_DNA-bd_sf"/>
</dbReference>
<dbReference type="EMBL" id="LAZR01024613">
    <property type="protein sequence ID" value="KKL74555.1"/>
    <property type="molecule type" value="Genomic_DNA"/>
</dbReference>
<protein>
    <recommendedName>
        <fullName evidence="3">Rubredoxin-like domain-containing protein</fullName>
    </recommendedName>
</protein>
<gene>
    <name evidence="2" type="ORF">LCGC14_2063760</name>
</gene>
<evidence type="ECO:0000256" key="1">
    <source>
        <dbReference type="SAM" id="MobiDB-lite"/>
    </source>
</evidence>
<comment type="caution">
    <text evidence="2">The sequence shown here is derived from an EMBL/GenBank/DDBJ whole genome shotgun (WGS) entry which is preliminary data.</text>
</comment>
<evidence type="ECO:0008006" key="3">
    <source>
        <dbReference type="Google" id="ProtNLM"/>
    </source>
</evidence>
<dbReference type="SUPFAM" id="SSF46785">
    <property type="entry name" value="Winged helix' DNA-binding domain"/>
    <property type="match status" value="1"/>
</dbReference>
<feature type="region of interest" description="Disordered" evidence="1">
    <location>
        <begin position="20"/>
        <end position="59"/>
    </location>
</feature>
<accession>A0A0F9GYW4</accession>